<dbReference type="OrthoDB" id="2081579at2"/>
<evidence type="ECO:0000313" key="1">
    <source>
        <dbReference type="EMBL" id="SFD39297.1"/>
    </source>
</evidence>
<sequence>MEKYNVIVVNLLNKKKSNLIIEADEAETSDDILLFVKLDNNEIVGGSEGYFEAFKQLKDKLLDLNYGIKCKGSLPNVVQSGMAANSDKIYVVELGKQALRKNLVSIYEYADIFEFSNSEEQDEFAEQWYSSL</sequence>
<gene>
    <name evidence="1" type="ORF">SAMN05421842_14030</name>
</gene>
<name>A0A1I1RYZ2_9CLOT</name>
<proteinExistence type="predicted"/>
<dbReference type="STRING" id="119641.SAMN05421842_14030"/>
<protein>
    <submittedName>
        <fullName evidence="1">Uncharacterized protein</fullName>
    </submittedName>
</protein>
<evidence type="ECO:0000313" key="2">
    <source>
        <dbReference type="Proteomes" id="UP000199263"/>
    </source>
</evidence>
<dbReference type="EMBL" id="FOMG01000040">
    <property type="protein sequence ID" value="SFD39297.1"/>
    <property type="molecule type" value="Genomic_DNA"/>
</dbReference>
<organism evidence="1 2">
    <name type="scientific">Clostridium uliginosum</name>
    <dbReference type="NCBI Taxonomy" id="119641"/>
    <lineage>
        <taxon>Bacteria</taxon>
        <taxon>Bacillati</taxon>
        <taxon>Bacillota</taxon>
        <taxon>Clostridia</taxon>
        <taxon>Eubacteriales</taxon>
        <taxon>Clostridiaceae</taxon>
        <taxon>Clostridium</taxon>
    </lineage>
</organism>
<dbReference type="Proteomes" id="UP000199263">
    <property type="component" value="Unassembled WGS sequence"/>
</dbReference>
<keyword evidence="2" id="KW-1185">Reference proteome</keyword>
<dbReference type="AlphaFoldDB" id="A0A1I1RYZ2"/>
<reference evidence="1 2" key="1">
    <citation type="submission" date="2016-10" db="EMBL/GenBank/DDBJ databases">
        <authorList>
            <person name="de Groot N.N."/>
        </authorList>
    </citation>
    <scope>NUCLEOTIDE SEQUENCE [LARGE SCALE GENOMIC DNA]</scope>
    <source>
        <strain evidence="1 2">DSM 12992</strain>
    </source>
</reference>
<dbReference type="RefSeq" id="WP_090094324.1">
    <property type="nucleotide sequence ID" value="NZ_FOMG01000040.1"/>
</dbReference>
<accession>A0A1I1RYZ2</accession>